<keyword evidence="4" id="KW-0804">Transcription</keyword>
<dbReference type="EMBL" id="QRDZ01000031">
    <property type="protein sequence ID" value="RED59466.1"/>
    <property type="molecule type" value="Genomic_DNA"/>
</dbReference>
<dbReference type="OrthoDB" id="9803735at2"/>
<dbReference type="Gene3D" id="1.10.10.10">
    <property type="entry name" value="Winged helix-like DNA-binding domain superfamily/Winged helix DNA-binding domain"/>
    <property type="match status" value="1"/>
</dbReference>
<dbReference type="AlphaFoldDB" id="A0A3D9IE46"/>
<keyword evidence="3" id="KW-0238">DNA-binding</keyword>
<accession>A0A3D9IE46</accession>
<dbReference type="PROSITE" id="PS50931">
    <property type="entry name" value="HTH_LYSR"/>
    <property type="match status" value="1"/>
</dbReference>
<dbReference type="GO" id="GO:0003700">
    <property type="term" value="F:DNA-binding transcription factor activity"/>
    <property type="evidence" value="ECO:0007669"/>
    <property type="project" value="InterPro"/>
</dbReference>
<reference evidence="6 7" key="1">
    <citation type="submission" date="2018-07" db="EMBL/GenBank/DDBJ databases">
        <title>Genomic Encyclopedia of Type Strains, Phase III (KMG-III): the genomes of soil and plant-associated and newly described type strains.</title>
        <authorList>
            <person name="Whitman W."/>
        </authorList>
    </citation>
    <scope>NUCLEOTIDE SEQUENCE [LARGE SCALE GENOMIC DNA]</scope>
    <source>
        <strain evidence="6 7">CECT 7287</strain>
    </source>
</reference>
<keyword evidence="2" id="KW-0805">Transcription regulation</keyword>
<dbReference type="InterPro" id="IPR036388">
    <property type="entry name" value="WH-like_DNA-bd_sf"/>
</dbReference>
<dbReference type="Gene3D" id="3.40.190.290">
    <property type="match status" value="1"/>
</dbReference>
<keyword evidence="7" id="KW-1185">Reference proteome</keyword>
<dbReference type="Pfam" id="PF00126">
    <property type="entry name" value="HTH_1"/>
    <property type="match status" value="1"/>
</dbReference>
<sequence length="302" mass="34688">MQLQLLEYFQCIAKLGNFTKAAQELHIAQPALSKQMARLEAEIGAELFIRTGRGIKLTEAGNRLLFHCERILADWKIAARSIQDLGLSGRGFVRLAMYPTFVWYMLPHFLPEFVRNNDSIDLEIEQGLNEPILDWVLGHHMEAGIVTAPVHHPQLREQPLHVEEFGLLVSADHPWSGRDCVPLVELHQQPLILSTLNRWYESFILPLFKQLAIQPHVRLVVHQYDVIKELVRANLGVALVPVNAYRMWKKTETGIGNELAIVPIDPPLQRQLLWIERQDRTRSLACQRFLDYMIAYLNAAQS</sequence>
<dbReference type="InterPro" id="IPR036390">
    <property type="entry name" value="WH_DNA-bd_sf"/>
</dbReference>
<dbReference type="PRINTS" id="PR00039">
    <property type="entry name" value="HTHLYSR"/>
</dbReference>
<dbReference type="FunFam" id="1.10.10.10:FF:000001">
    <property type="entry name" value="LysR family transcriptional regulator"/>
    <property type="match status" value="1"/>
</dbReference>
<dbReference type="SUPFAM" id="SSF46785">
    <property type="entry name" value="Winged helix' DNA-binding domain"/>
    <property type="match status" value="1"/>
</dbReference>
<dbReference type="GO" id="GO:0032993">
    <property type="term" value="C:protein-DNA complex"/>
    <property type="evidence" value="ECO:0007669"/>
    <property type="project" value="TreeGrafter"/>
</dbReference>
<feature type="domain" description="HTH lysR-type" evidence="5">
    <location>
        <begin position="1"/>
        <end position="58"/>
    </location>
</feature>
<dbReference type="PANTHER" id="PTHR30346">
    <property type="entry name" value="TRANSCRIPTIONAL DUAL REGULATOR HCAR-RELATED"/>
    <property type="match status" value="1"/>
</dbReference>
<dbReference type="SUPFAM" id="SSF53850">
    <property type="entry name" value="Periplasmic binding protein-like II"/>
    <property type="match status" value="1"/>
</dbReference>
<dbReference type="PANTHER" id="PTHR30346:SF28">
    <property type="entry name" value="HTH-TYPE TRANSCRIPTIONAL REGULATOR CYNR"/>
    <property type="match status" value="1"/>
</dbReference>
<organism evidence="6 7">
    <name type="scientific">Cohnella phaseoli</name>
    <dbReference type="NCBI Taxonomy" id="456490"/>
    <lineage>
        <taxon>Bacteria</taxon>
        <taxon>Bacillati</taxon>
        <taxon>Bacillota</taxon>
        <taxon>Bacilli</taxon>
        <taxon>Bacillales</taxon>
        <taxon>Paenibacillaceae</taxon>
        <taxon>Cohnella</taxon>
    </lineage>
</organism>
<dbReference type="InterPro" id="IPR000847">
    <property type="entry name" value="LysR_HTH_N"/>
</dbReference>
<evidence type="ECO:0000256" key="2">
    <source>
        <dbReference type="ARBA" id="ARBA00023015"/>
    </source>
</evidence>
<evidence type="ECO:0000259" key="5">
    <source>
        <dbReference type="PROSITE" id="PS50931"/>
    </source>
</evidence>
<comment type="similarity">
    <text evidence="1">Belongs to the LysR transcriptional regulatory family.</text>
</comment>
<protein>
    <submittedName>
        <fullName evidence="6">LysR family cyn operon transcriptional activator</fullName>
    </submittedName>
</protein>
<gene>
    <name evidence="6" type="ORF">DFP98_13160</name>
</gene>
<dbReference type="Proteomes" id="UP000256977">
    <property type="component" value="Unassembled WGS sequence"/>
</dbReference>
<evidence type="ECO:0000256" key="4">
    <source>
        <dbReference type="ARBA" id="ARBA00023163"/>
    </source>
</evidence>
<dbReference type="RefSeq" id="WP_116064293.1">
    <property type="nucleotide sequence ID" value="NZ_QRDZ01000031.1"/>
</dbReference>
<evidence type="ECO:0000256" key="3">
    <source>
        <dbReference type="ARBA" id="ARBA00023125"/>
    </source>
</evidence>
<comment type="caution">
    <text evidence="6">The sequence shown here is derived from an EMBL/GenBank/DDBJ whole genome shotgun (WGS) entry which is preliminary data.</text>
</comment>
<evidence type="ECO:0000256" key="1">
    <source>
        <dbReference type="ARBA" id="ARBA00009437"/>
    </source>
</evidence>
<dbReference type="InterPro" id="IPR005119">
    <property type="entry name" value="LysR_subst-bd"/>
</dbReference>
<name>A0A3D9IE46_9BACL</name>
<dbReference type="CDD" id="cd05466">
    <property type="entry name" value="PBP2_LTTR_substrate"/>
    <property type="match status" value="1"/>
</dbReference>
<dbReference type="Pfam" id="PF03466">
    <property type="entry name" value="LysR_substrate"/>
    <property type="match status" value="1"/>
</dbReference>
<proteinExistence type="inferred from homology"/>
<evidence type="ECO:0000313" key="7">
    <source>
        <dbReference type="Proteomes" id="UP000256977"/>
    </source>
</evidence>
<dbReference type="GO" id="GO:0003677">
    <property type="term" value="F:DNA binding"/>
    <property type="evidence" value="ECO:0007669"/>
    <property type="project" value="UniProtKB-KW"/>
</dbReference>
<evidence type="ECO:0000313" key="6">
    <source>
        <dbReference type="EMBL" id="RED59466.1"/>
    </source>
</evidence>